<keyword evidence="3" id="KW-1185">Reference proteome</keyword>
<accession>A0ABN2PNX5</accession>
<name>A0ABN2PNX5_9ACTN</name>
<evidence type="ECO:0000256" key="1">
    <source>
        <dbReference type="SAM" id="MobiDB-lite"/>
    </source>
</evidence>
<proteinExistence type="predicted"/>
<feature type="region of interest" description="Disordered" evidence="1">
    <location>
        <begin position="62"/>
        <end position="81"/>
    </location>
</feature>
<organism evidence="2 3">
    <name type="scientific">Streptomyces sodiiphilus</name>
    <dbReference type="NCBI Taxonomy" id="226217"/>
    <lineage>
        <taxon>Bacteria</taxon>
        <taxon>Bacillati</taxon>
        <taxon>Actinomycetota</taxon>
        <taxon>Actinomycetes</taxon>
        <taxon>Kitasatosporales</taxon>
        <taxon>Streptomycetaceae</taxon>
        <taxon>Streptomyces</taxon>
    </lineage>
</organism>
<evidence type="ECO:0000313" key="3">
    <source>
        <dbReference type="Proteomes" id="UP001501303"/>
    </source>
</evidence>
<feature type="compositionally biased region" description="Polar residues" evidence="1">
    <location>
        <begin position="67"/>
        <end position="81"/>
    </location>
</feature>
<protein>
    <submittedName>
        <fullName evidence="2">Uncharacterized protein</fullName>
    </submittedName>
</protein>
<reference evidence="2 3" key="1">
    <citation type="journal article" date="2019" name="Int. J. Syst. Evol. Microbiol.">
        <title>The Global Catalogue of Microorganisms (GCM) 10K type strain sequencing project: providing services to taxonomists for standard genome sequencing and annotation.</title>
        <authorList>
            <consortium name="The Broad Institute Genomics Platform"/>
            <consortium name="The Broad Institute Genome Sequencing Center for Infectious Disease"/>
            <person name="Wu L."/>
            <person name="Ma J."/>
        </authorList>
    </citation>
    <scope>NUCLEOTIDE SEQUENCE [LARGE SCALE GENOMIC DNA]</scope>
    <source>
        <strain evidence="2 3">JCM 13581</strain>
    </source>
</reference>
<dbReference type="Proteomes" id="UP001501303">
    <property type="component" value="Unassembled WGS sequence"/>
</dbReference>
<comment type="caution">
    <text evidence="2">The sequence shown here is derived from an EMBL/GenBank/DDBJ whole genome shotgun (WGS) entry which is preliminary data.</text>
</comment>
<evidence type="ECO:0000313" key="2">
    <source>
        <dbReference type="EMBL" id="GAA1927411.1"/>
    </source>
</evidence>
<sequence length="81" mass="8633">MVAVSHLLERVGSIATAEAGQLPSGTQGNVDALLRETHRILRSVFDRFEGVDPTSRDVLDLSELGVKSQQGASPSGRSAWT</sequence>
<dbReference type="EMBL" id="BAAAMJ010000046">
    <property type="protein sequence ID" value="GAA1927411.1"/>
    <property type="molecule type" value="Genomic_DNA"/>
</dbReference>
<gene>
    <name evidence="2" type="ORF">GCM10009716_39300</name>
</gene>